<feature type="region of interest" description="Disordered" evidence="2">
    <location>
        <begin position="620"/>
        <end position="715"/>
    </location>
</feature>
<organism evidence="3 4">
    <name type="scientific">Marchantia polymorpha subsp. ruderalis</name>
    <dbReference type="NCBI Taxonomy" id="1480154"/>
    <lineage>
        <taxon>Eukaryota</taxon>
        <taxon>Viridiplantae</taxon>
        <taxon>Streptophyta</taxon>
        <taxon>Embryophyta</taxon>
        <taxon>Marchantiophyta</taxon>
        <taxon>Marchantiopsida</taxon>
        <taxon>Marchantiidae</taxon>
        <taxon>Marchantiales</taxon>
        <taxon>Marchantiaceae</taxon>
        <taxon>Marchantia</taxon>
    </lineage>
</organism>
<dbReference type="EMBL" id="LVLJ01001842">
    <property type="protein sequence ID" value="OAE27717.1"/>
    <property type="molecule type" value="Genomic_DNA"/>
</dbReference>
<protein>
    <submittedName>
        <fullName evidence="3">Uncharacterized protein</fullName>
    </submittedName>
</protein>
<dbReference type="PANTHER" id="PTHR35480">
    <property type="entry name" value="MATERNAL EFFECT EMBRYO ARREST 22"/>
    <property type="match status" value="1"/>
</dbReference>
<feature type="coiled-coil region" evidence="1">
    <location>
        <begin position="33"/>
        <end position="105"/>
    </location>
</feature>
<keyword evidence="4" id="KW-1185">Reference proteome</keyword>
<feature type="region of interest" description="Disordered" evidence="2">
    <location>
        <begin position="1186"/>
        <end position="1211"/>
    </location>
</feature>
<feature type="compositionally biased region" description="Basic and acidic residues" evidence="2">
    <location>
        <begin position="644"/>
        <end position="669"/>
    </location>
</feature>
<feature type="region of interest" description="Disordered" evidence="2">
    <location>
        <begin position="979"/>
        <end position="998"/>
    </location>
</feature>
<accession>A0A176W3W4</accession>
<evidence type="ECO:0000256" key="1">
    <source>
        <dbReference type="SAM" id="Coils"/>
    </source>
</evidence>
<reference evidence="3" key="1">
    <citation type="submission" date="2016-03" db="EMBL/GenBank/DDBJ databases">
        <title>Mechanisms controlling the formation of the plant cell surface in tip-growing cells are functionally conserved among land plants.</title>
        <authorList>
            <person name="Honkanen S."/>
            <person name="Jones V.A."/>
            <person name="Morieri G."/>
            <person name="Champion C."/>
            <person name="Hetherington A.J."/>
            <person name="Kelly S."/>
            <person name="Saint-Marcoux D."/>
            <person name="Proust H."/>
            <person name="Prescott H."/>
            <person name="Dolan L."/>
        </authorList>
    </citation>
    <scope>NUCLEOTIDE SEQUENCE [LARGE SCALE GENOMIC DNA]</scope>
    <source>
        <tissue evidence="3">Whole gametophyte</tissue>
    </source>
</reference>
<evidence type="ECO:0000313" key="4">
    <source>
        <dbReference type="Proteomes" id="UP000077202"/>
    </source>
</evidence>
<keyword evidence="1" id="KW-0175">Coiled coil</keyword>
<dbReference type="PANTHER" id="PTHR35480:SF1">
    <property type="entry name" value="MATERNAL EFFECT EMBRYO ARREST 22"/>
    <property type="match status" value="1"/>
</dbReference>
<gene>
    <name evidence="3" type="ORF">AXG93_4193s1170</name>
</gene>
<dbReference type="Proteomes" id="UP000077202">
    <property type="component" value="Unassembled WGS sequence"/>
</dbReference>
<sequence length="1655" mass="179192">MLQDAMPGEAFVSGDCQIGSCKPSTMDDPNTKLQEMAEKLEKSEAGRKKLRQAITMLKEKMEATEKVLQVNETLRQECEKERLRAESERKKAEEEKALRLQIEKEGLSVKEQLARVLQRLDAVERNSKSDRLETDRIRGEMKQAMTALGGALQVAEAAQVSLQGLEKTVQDKVNVAVSTSSKALSLAQSVSSDAKAAHGVAASAEKNSQLLVSRVAAVQKQSGGFDLRLNTLQQESSKALSVVECVKSDAKAAHVAAIAAEKMSQSLVSRVAAVQKENAAFTQRLNVLQQELRTRYVDVGVSSSGTRGLNTPVAHEAKKAPGRGMVLSKNQHLNGAGLDTPKPSNGRSVSGSTELNHSVGQTETLVGLTGVSTQAKCHPSESLQVVDSGSSSGCTSTFSRELDVVKRNKVCKETGEPSVAAVPKRPLLTSPPVSTAAPRFQKPANVPVRRLLDSRPLKCTTGKECIPSASKVGSDASGTVKAGSSSGLNLSRGELVESHPGIMDICVPQTSGITGLNVASRRCSVSQPTKSDFTGRQKSCGSVDNEENCSHTATLKVIEDGKASRSPEKRVVKGPKGQRRVKLPAALLKDITKLFCREKKVHTRMEAKFMALEKVLQTGWNNGSCSQHNSESLPLESRKRKRRENGAEKNSKRRLNEACDQALKKDTRPQDGLQIEASQVVREKPGAAVKRSTRNKSKDSRTADPATPVQSTPPFALPKVSESVVAEIFMTAKVQEQASMEVSGGEIRPLASVSHPVGERRSVLVTPLREEMETGGGIHSEGVNWCQDVGFDEGGTNKWTVTCSSDLPGTAGKSGDERERTHDMDIDRCQDKGTHDIYEITGLGWDTESDLSEDEFDPEWWTTKRILLSPTLPELHSSTDLDGGILDTSIACPSSNSISLEEMALCLDVLPPVPGEGLGGEIIEPKFQFFSDAHSLDESKSGDSKVVLNCAPMVEGAEVQDLRVGKVAGGTDIATQCLDESFSGNTSGEGNGVSRPEGGEVLLLPSEGCEGMNISDTQSLDESIAGNMIVDVMKASRLKGVQVDVLPTKGCQAGSISDTHLLLESALPKMMADISNVPSLERVVGQGLLTEVCEEDIIMDEPVSATKEVDVHTTPKSEDADVHFIGSKGREAEMIANTHSQHESTSRTTRADEDVLSRLEGLKEQLLPSEECEGMTKDVNVHYFPDGRSLGESGSNVRTDANKEPTSQGDGVQTLPSVFAALDFLQYFLIQGGKRPDTCLDSAHILLDCNGEVAKFQVPASTSDVKTKTAIEGSKLLASLCLKAEQTDYLRKCIHLILRFCDKDSTWLLAAISSFVSVCGKQLLSVDEDDIAGQAVLVVISELLNDAEASEATGTDAHSENVDHVMENRHDKTSTSCIGLEENFSSHSSNLHVLRETLGECKYDLNFEVFLPKILQKFVDVVMPNFIRTPSDHEHYCAERLCIGHLDKSDRSLTASSATSNSTVPTGPSEEASIPLCDDKNGLCWHCSYSDRYNYGPHFVKRKDPEIRSGHPRTSWEQKFHEITHALELIAFHLGWEWTYNELIVENLWRLVQPGADEVTVALVAKSLGIFGRLGIEMDGTELQGVEALRQILNAILRSENYAAGVNDGTQTFPYSAQVAAAEALLDLSSDIKRDPQNTVATERGPPVLYTKIAE</sequence>
<name>A0A176W3W4_MARPO</name>
<evidence type="ECO:0000313" key="3">
    <source>
        <dbReference type="EMBL" id="OAE27717.1"/>
    </source>
</evidence>
<evidence type="ECO:0000256" key="2">
    <source>
        <dbReference type="SAM" id="MobiDB-lite"/>
    </source>
</evidence>
<feature type="compositionally biased region" description="Polar residues" evidence="2">
    <location>
        <begin position="620"/>
        <end position="632"/>
    </location>
</feature>
<proteinExistence type="predicted"/>
<feature type="compositionally biased region" description="Polar residues" evidence="2">
    <location>
        <begin position="1192"/>
        <end position="1211"/>
    </location>
</feature>
<feature type="region of interest" description="Disordered" evidence="2">
    <location>
        <begin position="334"/>
        <end position="354"/>
    </location>
</feature>
<feature type="compositionally biased region" description="Polar residues" evidence="2">
    <location>
        <begin position="342"/>
        <end position="354"/>
    </location>
</feature>
<comment type="caution">
    <text evidence="3">The sequence shown here is derived from an EMBL/GenBank/DDBJ whole genome shotgun (WGS) entry which is preliminary data.</text>
</comment>